<dbReference type="NCBIfam" id="TIGR03089">
    <property type="entry name" value="TIGR03089 family protein"/>
    <property type="match status" value="1"/>
</dbReference>
<name>A0ABV8LGQ9_9ACTN</name>
<dbReference type="RefSeq" id="WP_253763815.1">
    <property type="nucleotide sequence ID" value="NZ_JAMZDZ010000001.1"/>
</dbReference>
<evidence type="ECO:0000313" key="2">
    <source>
        <dbReference type="Proteomes" id="UP001595816"/>
    </source>
</evidence>
<gene>
    <name evidence="1" type="ORF">ACFOZ4_04835</name>
</gene>
<sequence length="227" mass="23515">MSSAFLAAVSADPARPLLTWYDDATGERTELSGATLANWVSKTANLLVDGCGLGPGANAAIELPPHWQTAALYLSVWTAGLSISAESPLDVAFVGPGETADAPDVFAVGLHPFALPVRDLAPGVQDWVSSARVHGDHYSGPRPAGTDLALGTFTHDSLVSFASTRAAAMGLTAGSRVLLAIDDHPDVVDWLVAPLVAGCTLVLSAHTESSTLEKRAVVERAVLVSRP</sequence>
<accession>A0ABV8LGQ9</accession>
<keyword evidence="2" id="KW-1185">Reference proteome</keyword>
<organism evidence="1 2">
    <name type="scientific">Hamadaea flava</name>
    <dbReference type="NCBI Taxonomy" id="1742688"/>
    <lineage>
        <taxon>Bacteria</taxon>
        <taxon>Bacillati</taxon>
        <taxon>Actinomycetota</taxon>
        <taxon>Actinomycetes</taxon>
        <taxon>Micromonosporales</taxon>
        <taxon>Micromonosporaceae</taxon>
        <taxon>Hamadaea</taxon>
    </lineage>
</organism>
<dbReference type="SUPFAM" id="SSF56801">
    <property type="entry name" value="Acetyl-CoA synthetase-like"/>
    <property type="match status" value="1"/>
</dbReference>
<dbReference type="EMBL" id="JBHSAY010000003">
    <property type="protein sequence ID" value="MFC4129925.1"/>
    <property type="molecule type" value="Genomic_DNA"/>
</dbReference>
<evidence type="ECO:0000313" key="1">
    <source>
        <dbReference type="EMBL" id="MFC4129925.1"/>
    </source>
</evidence>
<comment type="caution">
    <text evidence="1">The sequence shown here is derived from an EMBL/GenBank/DDBJ whole genome shotgun (WGS) entry which is preliminary data.</text>
</comment>
<dbReference type="Proteomes" id="UP001595816">
    <property type="component" value="Unassembled WGS sequence"/>
</dbReference>
<proteinExistence type="predicted"/>
<dbReference type="InterPro" id="IPR042099">
    <property type="entry name" value="ANL_N_sf"/>
</dbReference>
<dbReference type="Gene3D" id="3.40.50.12780">
    <property type="entry name" value="N-terminal domain of ligase-like"/>
    <property type="match status" value="1"/>
</dbReference>
<reference evidence="2" key="1">
    <citation type="journal article" date="2019" name="Int. J. Syst. Evol. Microbiol.">
        <title>The Global Catalogue of Microorganisms (GCM) 10K type strain sequencing project: providing services to taxonomists for standard genome sequencing and annotation.</title>
        <authorList>
            <consortium name="The Broad Institute Genomics Platform"/>
            <consortium name="The Broad Institute Genome Sequencing Center for Infectious Disease"/>
            <person name="Wu L."/>
            <person name="Ma J."/>
        </authorList>
    </citation>
    <scope>NUCLEOTIDE SEQUENCE [LARGE SCALE GENOMIC DNA]</scope>
    <source>
        <strain evidence="2">CGMCC 4.7289</strain>
    </source>
</reference>
<protein>
    <submittedName>
        <fullName evidence="1">TIGR03089 family protein</fullName>
    </submittedName>
</protein>
<dbReference type="InterPro" id="IPR017523">
    <property type="entry name" value="Rv3268"/>
</dbReference>